<evidence type="ECO:0008006" key="6">
    <source>
        <dbReference type="Google" id="ProtNLM"/>
    </source>
</evidence>
<keyword evidence="5" id="KW-1185">Reference proteome</keyword>
<dbReference type="AlphaFoldDB" id="A0A1Q4H9D1"/>
<dbReference type="OrthoDB" id="4762111at2"/>
<dbReference type="EMBL" id="PDCR01000007">
    <property type="protein sequence ID" value="PEG55239.1"/>
    <property type="molecule type" value="Genomic_DNA"/>
</dbReference>
<keyword evidence="1" id="KW-0472">Membrane</keyword>
<dbReference type="Proteomes" id="UP000191039">
    <property type="component" value="Unassembled WGS sequence"/>
</dbReference>
<dbReference type="EMBL" id="MIJD01000060">
    <property type="protein sequence ID" value="OPE54845.1"/>
    <property type="molecule type" value="Genomic_DNA"/>
</dbReference>
<organism evidence="2 4">
    <name type="scientific">Mycolicibacterium diernhoferi</name>
    <dbReference type="NCBI Taxonomy" id="1801"/>
    <lineage>
        <taxon>Bacteria</taxon>
        <taxon>Bacillati</taxon>
        <taxon>Actinomycetota</taxon>
        <taxon>Actinomycetes</taxon>
        <taxon>Mycobacteriales</taxon>
        <taxon>Mycobacteriaceae</taxon>
        <taxon>Mycolicibacterium</taxon>
    </lineage>
</organism>
<keyword evidence="1" id="KW-0812">Transmembrane</keyword>
<dbReference type="RefSeq" id="WP_073857962.1">
    <property type="nucleotide sequence ID" value="NZ_BAAATC010000004.1"/>
</dbReference>
<feature type="transmembrane region" description="Helical" evidence="1">
    <location>
        <begin position="54"/>
        <end position="73"/>
    </location>
</feature>
<protein>
    <recommendedName>
        <fullName evidence="6">Integral membrane protein</fullName>
    </recommendedName>
</protein>
<keyword evidence="1" id="KW-1133">Transmembrane helix</keyword>
<evidence type="ECO:0000313" key="5">
    <source>
        <dbReference type="Proteomes" id="UP000220340"/>
    </source>
</evidence>
<reference evidence="3 5" key="2">
    <citation type="submission" date="2017-10" db="EMBL/GenBank/DDBJ databases">
        <title>The new phylogeny of genus Mycobacterium.</title>
        <authorList>
            <person name="Tortoli E."/>
            <person name="Trovato A."/>
            <person name="Cirillo D.M."/>
        </authorList>
    </citation>
    <scope>NUCLEOTIDE SEQUENCE [LARGE SCALE GENOMIC DNA]</scope>
    <source>
        <strain evidence="3 5">IP141170001</strain>
    </source>
</reference>
<feature type="transmembrane region" description="Helical" evidence="1">
    <location>
        <begin position="23"/>
        <end position="42"/>
    </location>
</feature>
<name>A0A1Q4H9D1_9MYCO</name>
<proteinExistence type="predicted"/>
<dbReference type="Proteomes" id="UP000220340">
    <property type="component" value="Unassembled WGS sequence"/>
</dbReference>
<evidence type="ECO:0000256" key="1">
    <source>
        <dbReference type="SAM" id="Phobius"/>
    </source>
</evidence>
<reference evidence="2 4" key="1">
    <citation type="submission" date="2016-09" db="EMBL/GenBank/DDBJ databases">
        <title>genome sequences of unsequenced Mycobacteria.</title>
        <authorList>
            <person name="Greninger A.L."/>
            <person name="Jerome K.R."/>
            <person name="Mcnair B."/>
            <person name="Wallis C."/>
            <person name="Fang F."/>
        </authorList>
    </citation>
    <scope>NUCLEOTIDE SEQUENCE [LARGE SCALE GENOMIC DNA]</scope>
    <source>
        <strain evidence="2 4">BM1</strain>
    </source>
</reference>
<comment type="caution">
    <text evidence="2">The sequence shown here is derived from an EMBL/GenBank/DDBJ whole genome shotgun (WGS) entry which is preliminary data.</text>
</comment>
<accession>A0A1Q4H9D1</accession>
<evidence type="ECO:0000313" key="3">
    <source>
        <dbReference type="EMBL" id="PEG55239.1"/>
    </source>
</evidence>
<evidence type="ECO:0000313" key="2">
    <source>
        <dbReference type="EMBL" id="OPE54845.1"/>
    </source>
</evidence>
<gene>
    <name evidence="2" type="ORF">BV510_08090</name>
    <name evidence="3" type="ORF">CRI78_06600</name>
</gene>
<evidence type="ECO:0000313" key="4">
    <source>
        <dbReference type="Proteomes" id="UP000191039"/>
    </source>
</evidence>
<feature type="transmembrane region" description="Helical" evidence="1">
    <location>
        <begin position="111"/>
        <end position="131"/>
    </location>
</feature>
<feature type="transmembrane region" description="Helical" evidence="1">
    <location>
        <begin position="80"/>
        <end position="105"/>
    </location>
</feature>
<sequence>MSAISVPAVSTARDALLRLAMRADAIIVGIVGVVLLAAAGWAADITGLPRAVELGVGVFSVVYGVVVLALAALDQVRPGGIAVVIANLACTAIAAAVLLTGMFGLTGVGTAAVIVTGLYTLVMAELQYIGVRRLTA</sequence>
<dbReference type="STRING" id="1801.BRW64_18800"/>